<dbReference type="InterPro" id="IPR041682">
    <property type="entry name" value="AAA_14"/>
</dbReference>
<name>K1RT16_9ZZZZ</name>
<gene>
    <name evidence="2" type="ORF">OBE_16190</name>
</gene>
<evidence type="ECO:0000313" key="2">
    <source>
        <dbReference type="EMBL" id="EKC46554.1"/>
    </source>
</evidence>
<accession>K1RT16</accession>
<feature type="non-terminal residue" evidence="2">
    <location>
        <position position="107"/>
    </location>
</feature>
<dbReference type="AlphaFoldDB" id="K1RT16"/>
<comment type="caution">
    <text evidence="2">The sequence shown here is derived from an EMBL/GenBank/DDBJ whole genome shotgun (WGS) entry which is preliminary data.</text>
</comment>
<sequence length="107" mass="12751">MLYYIEQDSNTFNQYNEVMSVALVTNEQVIKALRNYNPWWRNPSAAKEEDRPQHRVAYHETLRIMQHKTIRRFAVLSGARRVGKTTILYQIINHLIDNGVNPRNIFY</sequence>
<proteinExistence type="predicted"/>
<dbReference type="SUPFAM" id="SSF52540">
    <property type="entry name" value="P-loop containing nucleoside triphosphate hydrolases"/>
    <property type="match status" value="1"/>
</dbReference>
<dbReference type="PANTHER" id="PTHR33295:SF18">
    <property type="entry name" value="AAA+ ATPASE DOMAIN-CONTAINING PROTEIN"/>
    <property type="match status" value="1"/>
</dbReference>
<reference evidence="2" key="1">
    <citation type="journal article" date="2013" name="Environ. Microbiol.">
        <title>Microbiota from the distal guts of lean and obese adolescents exhibit partial functional redundancy besides clear differences in community structure.</title>
        <authorList>
            <person name="Ferrer M."/>
            <person name="Ruiz A."/>
            <person name="Lanza F."/>
            <person name="Haange S.B."/>
            <person name="Oberbach A."/>
            <person name="Till H."/>
            <person name="Bargiela R."/>
            <person name="Campoy C."/>
            <person name="Segura M.T."/>
            <person name="Richter M."/>
            <person name="von Bergen M."/>
            <person name="Seifert J."/>
            <person name="Suarez A."/>
        </authorList>
    </citation>
    <scope>NUCLEOTIDE SEQUENCE</scope>
</reference>
<dbReference type="PANTHER" id="PTHR33295">
    <property type="entry name" value="ATPASE"/>
    <property type="match status" value="1"/>
</dbReference>
<dbReference type="EMBL" id="AJWZ01011083">
    <property type="protein sequence ID" value="EKC46554.1"/>
    <property type="molecule type" value="Genomic_DNA"/>
</dbReference>
<dbReference type="InterPro" id="IPR027417">
    <property type="entry name" value="P-loop_NTPase"/>
</dbReference>
<dbReference type="Pfam" id="PF13173">
    <property type="entry name" value="AAA_14"/>
    <property type="match status" value="1"/>
</dbReference>
<feature type="domain" description="AAA" evidence="1">
    <location>
        <begin position="72"/>
        <end position="107"/>
    </location>
</feature>
<protein>
    <submittedName>
        <fullName evidence="2">AAA family ATPase</fullName>
    </submittedName>
</protein>
<organism evidence="2">
    <name type="scientific">human gut metagenome</name>
    <dbReference type="NCBI Taxonomy" id="408170"/>
    <lineage>
        <taxon>unclassified sequences</taxon>
        <taxon>metagenomes</taxon>
        <taxon>organismal metagenomes</taxon>
    </lineage>
</organism>
<evidence type="ECO:0000259" key="1">
    <source>
        <dbReference type="Pfam" id="PF13173"/>
    </source>
</evidence>